<accession>A0A923LMG9</accession>
<dbReference type="PANTHER" id="PTHR32060:SF30">
    <property type="entry name" value="CARBOXY-TERMINAL PROCESSING PROTEASE CTPA"/>
    <property type="match status" value="1"/>
</dbReference>
<name>A0A923LMG9_9FIRM</name>
<keyword evidence="9" id="KW-1185">Reference proteome</keyword>
<dbReference type="Gene3D" id="3.30.750.44">
    <property type="match status" value="1"/>
</dbReference>
<evidence type="ECO:0000256" key="3">
    <source>
        <dbReference type="ARBA" id="ARBA00022801"/>
    </source>
</evidence>
<reference evidence="8" key="1">
    <citation type="submission" date="2020-08" db="EMBL/GenBank/DDBJ databases">
        <title>Genome public.</title>
        <authorList>
            <person name="Liu C."/>
            <person name="Sun Q."/>
        </authorList>
    </citation>
    <scope>NUCLEOTIDE SEQUENCE</scope>
    <source>
        <strain evidence="8">BX1005</strain>
    </source>
</reference>
<evidence type="ECO:0000256" key="1">
    <source>
        <dbReference type="ARBA" id="ARBA00009179"/>
    </source>
</evidence>
<keyword evidence="3 5" id="KW-0378">Hydrolase</keyword>
<dbReference type="SUPFAM" id="SSF50156">
    <property type="entry name" value="PDZ domain-like"/>
    <property type="match status" value="1"/>
</dbReference>
<feature type="transmembrane region" description="Helical" evidence="6">
    <location>
        <begin position="21"/>
        <end position="47"/>
    </location>
</feature>
<dbReference type="NCBIfam" id="TIGR00225">
    <property type="entry name" value="prc"/>
    <property type="match status" value="1"/>
</dbReference>
<comment type="similarity">
    <text evidence="1 5">Belongs to the peptidase S41A family.</text>
</comment>
<dbReference type="InterPro" id="IPR036034">
    <property type="entry name" value="PDZ_sf"/>
</dbReference>
<dbReference type="InterPro" id="IPR001478">
    <property type="entry name" value="PDZ"/>
</dbReference>
<evidence type="ECO:0000313" key="8">
    <source>
        <dbReference type="EMBL" id="MBC5712992.1"/>
    </source>
</evidence>
<dbReference type="InterPro" id="IPR029045">
    <property type="entry name" value="ClpP/crotonase-like_dom_sf"/>
</dbReference>
<dbReference type="SMART" id="SM00245">
    <property type="entry name" value="TSPc"/>
    <property type="match status" value="1"/>
</dbReference>
<comment type="caution">
    <text evidence="8">The sequence shown here is derived from an EMBL/GenBank/DDBJ whole genome shotgun (WGS) entry which is preliminary data.</text>
</comment>
<dbReference type="Pfam" id="PF13180">
    <property type="entry name" value="PDZ_2"/>
    <property type="match status" value="1"/>
</dbReference>
<dbReference type="GO" id="GO:0007165">
    <property type="term" value="P:signal transduction"/>
    <property type="evidence" value="ECO:0007669"/>
    <property type="project" value="TreeGrafter"/>
</dbReference>
<dbReference type="PROSITE" id="PS50106">
    <property type="entry name" value="PDZ"/>
    <property type="match status" value="1"/>
</dbReference>
<dbReference type="CDD" id="cd06782">
    <property type="entry name" value="cpPDZ_CPP-like"/>
    <property type="match status" value="1"/>
</dbReference>
<evidence type="ECO:0000256" key="2">
    <source>
        <dbReference type="ARBA" id="ARBA00022670"/>
    </source>
</evidence>
<evidence type="ECO:0000256" key="5">
    <source>
        <dbReference type="RuleBase" id="RU004404"/>
    </source>
</evidence>
<proteinExistence type="inferred from homology"/>
<dbReference type="AlphaFoldDB" id="A0A923LMG9"/>
<dbReference type="Gene3D" id="3.90.226.10">
    <property type="entry name" value="2-enoyl-CoA Hydratase, Chain A, domain 1"/>
    <property type="match status" value="1"/>
</dbReference>
<feature type="domain" description="PDZ" evidence="7">
    <location>
        <begin position="122"/>
        <end position="190"/>
    </location>
</feature>
<keyword evidence="6" id="KW-1133">Transmembrane helix</keyword>
<keyword evidence="6" id="KW-0812">Transmembrane</keyword>
<keyword evidence="4 5" id="KW-0720">Serine protease</keyword>
<keyword evidence="2 5" id="KW-0645">Protease</keyword>
<evidence type="ECO:0000313" key="9">
    <source>
        <dbReference type="Proteomes" id="UP000606720"/>
    </source>
</evidence>
<dbReference type="SMART" id="SM00228">
    <property type="entry name" value="PDZ"/>
    <property type="match status" value="1"/>
</dbReference>
<dbReference type="Gene3D" id="2.30.42.10">
    <property type="match status" value="1"/>
</dbReference>
<dbReference type="InterPro" id="IPR005151">
    <property type="entry name" value="Tail-specific_protease"/>
</dbReference>
<dbReference type="GO" id="GO:0008236">
    <property type="term" value="F:serine-type peptidase activity"/>
    <property type="evidence" value="ECO:0007669"/>
    <property type="project" value="UniProtKB-KW"/>
</dbReference>
<dbReference type="GO" id="GO:0006508">
    <property type="term" value="P:proteolysis"/>
    <property type="evidence" value="ECO:0007669"/>
    <property type="project" value="UniProtKB-KW"/>
</dbReference>
<evidence type="ECO:0000256" key="4">
    <source>
        <dbReference type="ARBA" id="ARBA00022825"/>
    </source>
</evidence>
<dbReference type="Pfam" id="PF03572">
    <property type="entry name" value="Peptidase_S41"/>
    <property type="match status" value="1"/>
</dbReference>
<dbReference type="CDD" id="cd07560">
    <property type="entry name" value="Peptidase_S41_CPP"/>
    <property type="match status" value="1"/>
</dbReference>
<organism evidence="8 9">
    <name type="scientific">Roseburia zhanii</name>
    <dbReference type="NCBI Taxonomy" id="2763064"/>
    <lineage>
        <taxon>Bacteria</taxon>
        <taxon>Bacillati</taxon>
        <taxon>Bacillota</taxon>
        <taxon>Clostridia</taxon>
        <taxon>Lachnospirales</taxon>
        <taxon>Lachnospiraceae</taxon>
        <taxon>Roseburia</taxon>
    </lineage>
</organism>
<keyword evidence="6" id="KW-0472">Membrane</keyword>
<dbReference type="EMBL" id="JACOPH010000001">
    <property type="protein sequence ID" value="MBC5712992.1"/>
    <property type="molecule type" value="Genomic_DNA"/>
</dbReference>
<evidence type="ECO:0000259" key="7">
    <source>
        <dbReference type="PROSITE" id="PS50106"/>
    </source>
</evidence>
<dbReference type="GO" id="GO:0030288">
    <property type="term" value="C:outer membrane-bounded periplasmic space"/>
    <property type="evidence" value="ECO:0007669"/>
    <property type="project" value="TreeGrafter"/>
</dbReference>
<dbReference type="InterPro" id="IPR004447">
    <property type="entry name" value="Peptidase_S41A"/>
</dbReference>
<dbReference type="GO" id="GO:0004175">
    <property type="term" value="F:endopeptidase activity"/>
    <property type="evidence" value="ECO:0007669"/>
    <property type="project" value="TreeGrafter"/>
</dbReference>
<sequence>MENQEMNSEEKVTLEPQKRSGFVKGLLTGILATAAVGMVALVIIVSVGGNTLQIGTKADSKDNGSILTADVQKKLNELMGYINLYFYDDIDKDKLAQGMYAGLLEGLDDKYTEYYTPEEFENLQISATQNYCGIGAVLSQDKDSMQVTATHIYEGSPAEDAGLKDGDVIAYVDEIEASSIELTELVTHIRGEEGTTVHLKVYREGESDYVEMDVKRENIDLPTIEHKMLEGNIGYIHIVDFGAPTVEQFEAAVDDLNAQGMKAMILDVRDNPGGMITAVTGILDDILPEGTVVYTQDKYGKRQDYTSDDEKQMDLPIAVLVNGNSASASEILAGAIRDFEYGTLIGTTTYGKGVVQTIITLEDGDAIKLTTAKYFTPNGENIHGTGIDPDIELEYEYTGDADETYDEMHDNQIEKAIEVLNKEITE</sequence>
<protein>
    <submittedName>
        <fullName evidence="8">S41 family peptidase</fullName>
    </submittedName>
</protein>
<dbReference type="SUPFAM" id="SSF52096">
    <property type="entry name" value="ClpP/crotonase"/>
    <property type="match status" value="1"/>
</dbReference>
<dbReference type="Proteomes" id="UP000606720">
    <property type="component" value="Unassembled WGS sequence"/>
</dbReference>
<dbReference type="PANTHER" id="PTHR32060">
    <property type="entry name" value="TAIL-SPECIFIC PROTEASE"/>
    <property type="match status" value="1"/>
</dbReference>
<evidence type="ECO:0000256" key="6">
    <source>
        <dbReference type="SAM" id="Phobius"/>
    </source>
</evidence>
<gene>
    <name evidence="8" type="ORF">H8S17_02005</name>
</gene>